<dbReference type="GO" id="GO:0030435">
    <property type="term" value="P:sporulation resulting in formation of a cellular spore"/>
    <property type="evidence" value="ECO:0007669"/>
    <property type="project" value="UniProtKB-KW"/>
</dbReference>
<dbReference type="RefSeq" id="WP_013788441.1">
    <property type="nucleotide sequence ID" value="NC_015555.1"/>
</dbReference>
<dbReference type="PANTHER" id="PTHR36107:SF1">
    <property type="entry name" value="SMALL, ACID-SOLUBLE SPORE PROTEIN A"/>
    <property type="match status" value="1"/>
</dbReference>
<organism evidence="5 6">
    <name type="scientific">Thermoanaerobacterium xylanolyticum (strain ATCC 49914 / DSM 7097 / LX-11)</name>
    <dbReference type="NCBI Taxonomy" id="858215"/>
    <lineage>
        <taxon>Bacteria</taxon>
        <taxon>Bacillati</taxon>
        <taxon>Bacillota</taxon>
        <taxon>Clostridia</taxon>
        <taxon>Thermoanaerobacterales</taxon>
        <taxon>Thermoanaerobacteraceae</taxon>
        <taxon>Thermoanaerobacterium</taxon>
    </lineage>
</organism>
<dbReference type="HOGENOM" id="CLU_169738_2_0_9"/>
<evidence type="ECO:0000256" key="4">
    <source>
        <dbReference type="ARBA" id="ARBA00023125"/>
    </source>
</evidence>
<name>F6BI32_THEXL</name>
<keyword evidence="6" id="KW-1185">Reference proteome</keyword>
<dbReference type="AlphaFoldDB" id="F6BI32"/>
<comment type="function">
    <text evidence="1">SASP are bound to spore DNA. They are double-stranded DNA-binding proteins that cause DNA to change to an a-like conformation. They protect the DNA backbone from chemical and enzymatic cleavage and are thus involved in dormant spore's high resistance to UV light.</text>
</comment>
<evidence type="ECO:0000256" key="3">
    <source>
        <dbReference type="ARBA" id="ARBA00022969"/>
    </source>
</evidence>
<accession>F6BI32</accession>
<gene>
    <name evidence="5" type="ordered locus">Thexy_1677</name>
</gene>
<dbReference type="EMBL" id="CP002739">
    <property type="protein sequence ID" value="AEF17706.1"/>
    <property type="molecule type" value="Genomic_DNA"/>
</dbReference>
<dbReference type="InterPro" id="IPR050847">
    <property type="entry name" value="SASP_DNA-binding"/>
</dbReference>
<evidence type="ECO:0000256" key="2">
    <source>
        <dbReference type="ARBA" id="ARBA00005442"/>
    </source>
</evidence>
<keyword evidence="4" id="KW-0238">DNA-binding</keyword>
<protein>
    <submittedName>
        <fullName evidence="5">Small acid-soluble spore protein alpha/beta type</fullName>
    </submittedName>
</protein>
<dbReference type="eggNOG" id="ENOG5033014">
    <property type="taxonomic scope" value="Bacteria"/>
</dbReference>
<dbReference type="GO" id="GO:0006265">
    <property type="term" value="P:DNA topological change"/>
    <property type="evidence" value="ECO:0007669"/>
    <property type="project" value="InterPro"/>
</dbReference>
<proteinExistence type="inferred from homology"/>
<dbReference type="KEGG" id="txy:Thexy_1677"/>
<evidence type="ECO:0000313" key="5">
    <source>
        <dbReference type="EMBL" id="AEF17706.1"/>
    </source>
</evidence>
<reference evidence="5" key="1">
    <citation type="submission" date="2011-05" db="EMBL/GenBank/DDBJ databases">
        <title>Complete sequence of Thermoanaerobacterium xylanolyticum LX-11.</title>
        <authorList>
            <consortium name="US DOE Joint Genome Institute"/>
            <person name="Lucas S."/>
            <person name="Han J."/>
            <person name="Lapidus A."/>
            <person name="Cheng J.-F."/>
            <person name="Goodwin L."/>
            <person name="Pitluck S."/>
            <person name="Peters L."/>
            <person name="Mikhailova N."/>
            <person name="Lu M."/>
            <person name="Han C."/>
            <person name="Tapia R."/>
            <person name="Land M."/>
            <person name="Hauser L."/>
            <person name="Kyrpides N."/>
            <person name="Ivanova N."/>
            <person name="Pagani I."/>
            <person name="Hemme C."/>
            <person name="Woyke T."/>
        </authorList>
    </citation>
    <scope>NUCLEOTIDE SEQUENCE</scope>
    <source>
        <strain evidence="5">LX-11</strain>
    </source>
</reference>
<sequence>MARGSWNDKTKVVPEAHQALDNLKYEVAKELGLPVKQGSEDYWGTLTSRDCGAVGGHMLKRMVHYAESAMSNGISISGEKTTKIGNGAAGSEAEYMNK</sequence>
<dbReference type="PROSITE" id="PS00304">
    <property type="entry name" value="SASP_1"/>
    <property type="match status" value="1"/>
</dbReference>
<dbReference type="InterPro" id="IPR038300">
    <property type="entry name" value="SASP_sf_alpha/beta"/>
</dbReference>
<dbReference type="GO" id="GO:0003690">
    <property type="term" value="F:double-stranded DNA binding"/>
    <property type="evidence" value="ECO:0007669"/>
    <property type="project" value="InterPro"/>
</dbReference>
<dbReference type="Proteomes" id="UP000007239">
    <property type="component" value="Chromosome"/>
</dbReference>
<dbReference type="PANTHER" id="PTHR36107">
    <property type="entry name" value="SMALL, ACID-SOLUBLE SPORE PROTEIN A"/>
    <property type="match status" value="1"/>
</dbReference>
<dbReference type="InterPro" id="IPR018126">
    <property type="entry name" value="SASP_alpha/beta-type_CS"/>
</dbReference>
<dbReference type="Gene3D" id="6.10.10.80">
    <property type="entry name" value="Small, acid-soluble spore protein, alpha/beta type-like"/>
    <property type="match status" value="1"/>
</dbReference>
<dbReference type="Pfam" id="PF00269">
    <property type="entry name" value="SASP"/>
    <property type="match status" value="1"/>
</dbReference>
<comment type="similarity">
    <text evidence="2">Belongs to the alpha/beta-type SASP family.</text>
</comment>
<keyword evidence="3" id="KW-0749">Sporulation</keyword>
<dbReference type="STRING" id="858215.Thexy_1677"/>
<evidence type="ECO:0000256" key="1">
    <source>
        <dbReference type="ARBA" id="ARBA00003863"/>
    </source>
</evidence>
<dbReference type="InterPro" id="IPR001448">
    <property type="entry name" value="SASP_alpha/beta-type"/>
</dbReference>
<evidence type="ECO:0000313" key="6">
    <source>
        <dbReference type="Proteomes" id="UP000007239"/>
    </source>
</evidence>